<organism evidence="3 4">
    <name type="scientific">Bradyrhizobium frederickii</name>
    <dbReference type="NCBI Taxonomy" id="2560054"/>
    <lineage>
        <taxon>Bacteria</taxon>
        <taxon>Pseudomonadati</taxon>
        <taxon>Pseudomonadota</taxon>
        <taxon>Alphaproteobacteria</taxon>
        <taxon>Hyphomicrobiales</taxon>
        <taxon>Nitrobacteraceae</taxon>
        <taxon>Bradyrhizobium</taxon>
    </lineage>
</organism>
<dbReference type="OrthoDB" id="9803968at2"/>
<feature type="domain" description="AMP-dependent synthetase/ligase" evidence="2">
    <location>
        <begin position="80"/>
        <end position="463"/>
    </location>
</feature>
<dbReference type="PANTHER" id="PTHR43201">
    <property type="entry name" value="ACYL-COA SYNTHETASE"/>
    <property type="match status" value="1"/>
</dbReference>
<dbReference type="InterPro" id="IPR020845">
    <property type="entry name" value="AMP-binding_CS"/>
</dbReference>
<comment type="caution">
    <text evidence="3">The sequence shown here is derived from an EMBL/GenBank/DDBJ whole genome shotgun (WGS) entry which is preliminary data.</text>
</comment>
<evidence type="ECO:0000313" key="3">
    <source>
        <dbReference type="EMBL" id="TFV40309.1"/>
    </source>
</evidence>
<dbReference type="Proteomes" id="UP000298225">
    <property type="component" value="Unassembled WGS sequence"/>
</dbReference>
<dbReference type="CDD" id="cd05921">
    <property type="entry name" value="FCS"/>
    <property type="match status" value="1"/>
</dbReference>
<comment type="similarity">
    <text evidence="1">Belongs to the ATP-dependent AMP-binding enzyme family.</text>
</comment>
<dbReference type="EMBL" id="SPQU01000004">
    <property type="protein sequence ID" value="TFV40309.1"/>
    <property type="molecule type" value="Genomic_DNA"/>
</dbReference>
<dbReference type="SUPFAM" id="SSF56801">
    <property type="entry name" value="Acetyl-CoA synthetase-like"/>
    <property type="match status" value="1"/>
</dbReference>
<dbReference type="PROSITE" id="PS00455">
    <property type="entry name" value="AMP_BINDING"/>
    <property type="match status" value="1"/>
</dbReference>
<name>A0A4Y9LBK0_9BRAD</name>
<dbReference type="InterPro" id="IPR042099">
    <property type="entry name" value="ANL_N_sf"/>
</dbReference>
<evidence type="ECO:0000256" key="1">
    <source>
        <dbReference type="ARBA" id="ARBA00006432"/>
    </source>
</evidence>
<gene>
    <name evidence="3" type="ORF">E4K66_10960</name>
</gene>
<reference evidence="3 4" key="1">
    <citation type="submission" date="2019-03" db="EMBL/GenBank/DDBJ databases">
        <title>Bradyrhizobium strains diversity isolated from Chamaecrista fasciculata.</title>
        <authorList>
            <person name="Urquiaga M.C.O."/>
            <person name="Hungria M."/>
            <person name="Delamuta J.R.M."/>
        </authorList>
    </citation>
    <scope>NUCLEOTIDE SEQUENCE [LARGE SCALE GENOMIC DNA]</scope>
    <source>
        <strain evidence="3 4">CNPSo 3424</strain>
    </source>
</reference>
<dbReference type="GO" id="GO:0031956">
    <property type="term" value="F:medium-chain fatty acid-CoA ligase activity"/>
    <property type="evidence" value="ECO:0007669"/>
    <property type="project" value="TreeGrafter"/>
</dbReference>
<dbReference type="PANTHER" id="PTHR43201:SF8">
    <property type="entry name" value="ACYL-COA SYNTHETASE FAMILY MEMBER 3"/>
    <property type="match status" value="1"/>
</dbReference>
<proteinExistence type="inferred from homology"/>
<dbReference type="Pfam" id="PF00501">
    <property type="entry name" value="AMP-binding"/>
    <property type="match status" value="1"/>
</dbReference>
<dbReference type="AlphaFoldDB" id="A0A4Y9LBK0"/>
<sequence length="649" mass="69290">MVVDDNNCQAQHCGQAARTRSRPVVSGRREETHMTVAPRGDVAGLFASPRTVAEHRADGSIVLRSPDSLRDGARCVGDWLEQWARQTPDAIFLAERGNVEAPWTTVTYAQALRQVRAAASWILAQGLSAERPLAILSDNSIDHALLALAAQHVGVPSAAISPAYSLMSRDFEKLKSMIALLEPGAIYVSATKPFAAALAAIAPLHRAQIISGNADDAGALAFRAVAATPESPDVAASFAAVTPDTIAKFLFTSGSTGTPKAVINTQRMLTSSQQAKAQTWTFLEQTRGDLVILDWLPWSHTFGANHNFNLVLRNGGSLYIDGGKPAPGLFATSLANLKSVMPTVYFNVPRGFDMLIAALRGDEELRRRFFGEVKFAFYAGAALPQNLWDALEELSIKTVGRALPMVSAWGSTETSPLATDCHFLAERSGNIGVPIPGTELKLVASGDKLEVRVRGPNVMPGYWKAPDLTRQAFDDEGFYLIGDAVKLADHARPERGLFFDGRVAEDFKLNSGTWVNVGTLRVAGIAALAPLAQDIVVAGHGGDEVRFLVFPNIAACRAHAGLGETADVSEVLAHDKVRSAIAQGLAKLKQQAANSSGHATRALLLAEPPSVDGGEITDKGYINQRAVLARRADAVAQLNDDASSEWVGL</sequence>
<evidence type="ECO:0000259" key="2">
    <source>
        <dbReference type="Pfam" id="PF00501"/>
    </source>
</evidence>
<dbReference type="InterPro" id="IPR000873">
    <property type="entry name" value="AMP-dep_synth/lig_dom"/>
</dbReference>
<accession>A0A4Y9LBK0</accession>
<keyword evidence="4" id="KW-1185">Reference proteome</keyword>
<dbReference type="GO" id="GO:0006631">
    <property type="term" value="P:fatty acid metabolic process"/>
    <property type="evidence" value="ECO:0007669"/>
    <property type="project" value="TreeGrafter"/>
</dbReference>
<evidence type="ECO:0000313" key="4">
    <source>
        <dbReference type="Proteomes" id="UP000298225"/>
    </source>
</evidence>
<protein>
    <submittedName>
        <fullName evidence="3">Feruloyl-CoA synthase</fullName>
    </submittedName>
</protein>
<dbReference type="Gene3D" id="3.40.50.12780">
    <property type="entry name" value="N-terminal domain of ligase-like"/>
    <property type="match status" value="1"/>
</dbReference>